<comment type="caution">
    <text evidence="1">The sequence shown here is derived from an EMBL/GenBank/DDBJ whole genome shotgun (WGS) entry which is preliminary data.</text>
</comment>
<sequence>MGPTGNPGPSFRYLQQVYNLYIRPFYPGSPVLGVTTPEQFQPFTGIPA</sequence>
<gene>
    <name evidence="1" type="ORF">BZL30_9361</name>
</gene>
<evidence type="ECO:0000313" key="1">
    <source>
        <dbReference type="EMBL" id="OOK63805.1"/>
    </source>
</evidence>
<dbReference type="Proteomes" id="UP000189229">
    <property type="component" value="Unassembled WGS sequence"/>
</dbReference>
<organism evidence="1 2">
    <name type="scientific">Mycobacterium kansasii</name>
    <dbReference type="NCBI Taxonomy" id="1768"/>
    <lineage>
        <taxon>Bacteria</taxon>
        <taxon>Bacillati</taxon>
        <taxon>Actinomycetota</taxon>
        <taxon>Actinomycetes</taxon>
        <taxon>Mycobacteriales</taxon>
        <taxon>Mycobacteriaceae</taxon>
        <taxon>Mycobacterium</taxon>
    </lineage>
</organism>
<reference evidence="1 2" key="1">
    <citation type="submission" date="2017-02" db="EMBL/GenBank/DDBJ databases">
        <title>Complete genome sequences of Mycobacterium kansasii strains isolated from rhesus macaques.</title>
        <authorList>
            <person name="Panda A."/>
            <person name="Nagaraj S."/>
            <person name="Zhao X."/>
            <person name="Tettelin H."/>
            <person name="Detolla L.J."/>
        </authorList>
    </citation>
    <scope>NUCLEOTIDE SEQUENCE [LARGE SCALE GENOMIC DNA]</scope>
    <source>
        <strain evidence="1 2">11-3813</strain>
    </source>
</reference>
<accession>A0A1V3WA24</accession>
<proteinExistence type="predicted"/>
<protein>
    <submittedName>
        <fullName evidence="1">PE family domain protein</fullName>
    </submittedName>
</protein>
<dbReference type="EMBL" id="MVBM01000015">
    <property type="protein sequence ID" value="OOK63805.1"/>
    <property type="molecule type" value="Genomic_DNA"/>
</dbReference>
<name>A0A1V3WA24_MYCKA</name>
<dbReference type="AlphaFoldDB" id="A0A1V3WA24"/>
<evidence type="ECO:0000313" key="2">
    <source>
        <dbReference type="Proteomes" id="UP000189229"/>
    </source>
</evidence>